<dbReference type="Proteomes" id="UP000324800">
    <property type="component" value="Unassembled WGS sequence"/>
</dbReference>
<evidence type="ECO:0000313" key="1">
    <source>
        <dbReference type="EMBL" id="KAA6399229.1"/>
    </source>
</evidence>
<name>A0A5J4WYF0_9EUKA</name>
<reference evidence="1 2" key="1">
    <citation type="submission" date="2019-03" db="EMBL/GenBank/DDBJ databases">
        <title>Single cell metagenomics reveals metabolic interactions within the superorganism composed of flagellate Streblomastix strix and complex community of Bacteroidetes bacteria on its surface.</title>
        <authorList>
            <person name="Treitli S.C."/>
            <person name="Kolisko M."/>
            <person name="Husnik F."/>
            <person name="Keeling P."/>
            <person name="Hampl V."/>
        </authorList>
    </citation>
    <scope>NUCLEOTIDE SEQUENCE [LARGE SCALE GENOMIC DNA]</scope>
    <source>
        <strain evidence="1">ST1C</strain>
    </source>
</reference>
<organism evidence="1 2">
    <name type="scientific">Streblomastix strix</name>
    <dbReference type="NCBI Taxonomy" id="222440"/>
    <lineage>
        <taxon>Eukaryota</taxon>
        <taxon>Metamonada</taxon>
        <taxon>Preaxostyla</taxon>
        <taxon>Oxymonadida</taxon>
        <taxon>Streblomastigidae</taxon>
        <taxon>Streblomastix</taxon>
    </lineage>
</organism>
<gene>
    <name evidence="1" type="ORF">EZS28_005247</name>
</gene>
<dbReference type="AlphaFoldDB" id="A0A5J4WYF0"/>
<protein>
    <submittedName>
        <fullName evidence="1">Uncharacterized protein</fullName>
    </submittedName>
</protein>
<sequence length="147" mass="17030">MPFESLFEPLTANITVVIDALEQLHIDWKSIWKIIYEAVRVDLSKMRQLIELMKYNQAGKVKQYEKINKERVTKPTQIKDAKVKPLNKLQRPYFSPKLGSWEIDLVFVVIPMIEKSAAQIKLALKKLISQVYVNNIRGDGETAQQNC</sequence>
<proteinExistence type="predicted"/>
<dbReference type="EMBL" id="SNRW01000794">
    <property type="protein sequence ID" value="KAA6399229.1"/>
    <property type="molecule type" value="Genomic_DNA"/>
</dbReference>
<accession>A0A5J4WYF0</accession>
<comment type="caution">
    <text evidence="1">The sequence shown here is derived from an EMBL/GenBank/DDBJ whole genome shotgun (WGS) entry which is preliminary data.</text>
</comment>
<evidence type="ECO:0000313" key="2">
    <source>
        <dbReference type="Proteomes" id="UP000324800"/>
    </source>
</evidence>